<dbReference type="OrthoDB" id="10585667at2759"/>
<accession>A0A812UHE0</accession>
<reference evidence="1" key="1">
    <citation type="submission" date="2021-02" db="EMBL/GenBank/DDBJ databases">
        <authorList>
            <person name="Dougan E. K."/>
            <person name="Rhodes N."/>
            <person name="Thang M."/>
            <person name="Chan C."/>
        </authorList>
    </citation>
    <scope>NUCLEOTIDE SEQUENCE</scope>
</reference>
<dbReference type="AlphaFoldDB" id="A0A812UHE0"/>
<protein>
    <submittedName>
        <fullName evidence="1">Uncharacterized protein</fullName>
    </submittedName>
</protein>
<evidence type="ECO:0000313" key="2">
    <source>
        <dbReference type="Proteomes" id="UP000604046"/>
    </source>
</evidence>
<organism evidence="1 2">
    <name type="scientific">Symbiodinium natans</name>
    <dbReference type="NCBI Taxonomy" id="878477"/>
    <lineage>
        <taxon>Eukaryota</taxon>
        <taxon>Sar</taxon>
        <taxon>Alveolata</taxon>
        <taxon>Dinophyceae</taxon>
        <taxon>Suessiales</taxon>
        <taxon>Symbiodiniaceae</taxon>
        <taxon>Symbiodinium</taxon>
    </lineage>
</organism>
<gene>
    <name evidence="1" type="ORF">SNAT2548_LOCUS31994</name>
</gene>
<comment type="caution">
    <text evidence="1">The sequence shown here is derived from an EMBL/GenBank/DDBJ whole genome shotgun (WGS) entry which is preliminary data.</text>
</comment>
<sequence length="126" mass="13958">MDQQLLVHQVVKLHSKTLDGGLAGADKATQEEIDSAVLVLLSYLAHLGEDEPHAAITSEAEIFTLMYKVLLTRPSVAELRDPTKRTAMTDEHVAASRFYYGLSLSEQGRSNFVHYQQARCALCIVN</sequence>
<dbReference type="Proteomes" id="UP000604046">
    <property type="component" value="Unassembled WGS sequence"/>
</dbReference>
<evidence type="ECO:0000313" key="1">
    <source>
        <dbReference type="EMBL" id="CAE7565057.1"/>
    </source>
</evidence>
<dbReference type="EMBL" id="CAJNDS010002687">
    <property type="protein sequence ID" value="CAE7565057.1"/>
    <property type="molecule type" value="Genomic_DNA"/>
</dbReference>
<proteinExistence type="predicted"/>
<keyword evidence="2" id="KW-1185">Reference proteome</keyword>
<name>A0A812UHE0_9DINO</name>